<protein>
    <submittedName>
        <fullName evidence="2">Uncharacterized protein</fullName>
    </submittedName>
</protein>
<comment type="caution">
    <text evidence="2">The sequence shown here is derived from an EMBL/GenBank/DDBJ whole genome shotgun (WGS) entry which is preliminary data.</text>
</comment>
<dbReference type="EMBL" id="BKCJ011801026">
    <property type="protein sequence ID" value="GFD53989.1"/>
    <property type="molecule type" value="Genomic_DNA"/>
</dbReference>
<organism evidence="2">
    <name type="scientific">Tanacetum cinerariifolium</name>
    <name type="common">Dalmatian daisy</name>
    <name type="synonym">Chrysanthemum cinerariifolium</name>
    <dbReference type="NCBI Taxonomy" id="118510"/>
    <lineage>
        <taxon>Eukaryota</taxon>
        <taxon>Viridiplantae</taxon>
        <taxon>Streptophyta</taxon>
        <taxon>Embryophyta</taxon>
        <taxon>Tracheophyta</taxon>
        <taxon>Spermatophyta</taxon>
        <taxon>Magnoliopsida</taxon>
        <taxon>eudicotyledons</taxon>
        <taxon>Gunneridae</taxon>
        <taxon>Pentapetalae</taxon>
        <taxon>asterids</taxon>
        <taxon>campanulids</taxon>
        <taxon>Asterales</taxon>
        <taxon>Asteraceae</taxon>
        <taxon>Asteroideae</taxon>
        <taxon>Anthemideae</taxon>
        <taxon>Anthemidinae</taxon>
        <taxon>Tanacetum</taxon>
    </lineage>
</organism>
<feature type="compositionally biased region" description="Low complexity" evidence="1">
    <location>
        <begin position="27"/>
        <end position="40"/>
    </location>
</feature>
<proteinExistence type="predicted"/>
<evidence type="ECO:0000313" key="2">
    <source>
        <dbReference type="EMBL" id="GFD53989.1"/>
    </source>
</evidence>
<accession>A0A699X385</accession>
<feature type="non-terminal residue" evidence="2">
    <location>
        <position position="1"/>
    </location>
</feature>
<feature type="region of interest" description="Disordered" evidence="1">
    <location>
        <begin position="26"/>
        <end position="48"/>
    </location>
</feature>
<dbReference type="AlphaFoldDB" id="A0A699X385"/>
<sequence length="72" mass="7465">RRPGKQRQPEPSHVGAAVAVERYSEVQTGQGAADGAKGQGPDPVVGPDTRLVSHFGVRWIAAPPSSGEAAQH</sequence>
<reference evidence="2" key="1">
    <citation type="journal article" date="2019" name="Sci. Rep.">
        <title>Draft genome of Tanacetum cinerariifolium, the natural source of mosquito coil.</title>
        <authorList>
            <person name="Yamashiro T."/>
            <person name="Shiraishi A."/>
            <person name="Satake H."/>
            <person name="Nakayama K."/>
        </authorList>
    </citation>
    <scope>NUCLEOTIDE SEQUENCE</scope>
</reference>
<name>A0A699X385_TANCI</name>
<evidence type="ECO:0000256" key="1">
    <source>
        <dbReference type="SAM" id="MobiDB-lite"/>
    </source>
</evidence>
<gene>
    <name evidence="2" type="ORF">Tci_925958</name>
</gene>